<feature type="compositionally biased region" description="Basic residues" evidence="1">
    <location>
        <begin position="90"/>
        <end position="99"/>
    </location>
</feature>
<proteinExistence type="predicted"/>
<keyword evidence="2" id="KW-0732">Signal</keyword>
<dbReference type="Proteomes" id="UP001597058">
    <property type="component" value="Unassembled WGS sequence"/>
</dbReference>
<accession>A0ABW3XPC4</accession>
<evidence type="ECO:0000256" key="2">
    <source>
        <dbReference type="SAM" id="SignalP"/>
    </source>
</evidence>
<evidence type="ECO:0000256" key="1">
    <source>
        <dbReference type="SAM" id="MobiDB-lite"/>
    </source>
</evidence>
<name>A0ABW3XPC4_9ACTN</name>
<organism evidence="3 4">
    <name type="scientific">Streptomyces kaempferi</name>
    <dbReference type="NCBI Taxonomy" id="333725"/>
    <lineage>
        <taxon>Bacteria</taxon>
        <taxon>Bacillati</taxon>
        <taxon>Actinomycetota</taxon>
        <taxon>Actinomycetes</taxon>
        <taxon>Kitasatosporales</taxon>
        <taxon>Streptomycetaceae</taxon>
        <taxon>Streptomyces</taxon>
    </lineage>
</organism>
<feature type="compositionally biased region" description="Polar residues" evidence="1">
    <location>
        <begin position="39"/>
        <end position="48"/>
    </location>
</feature>
<comment type="caution">
    <text evidence="3">The sequence shown here is derived from an EMBL/GenBank/DDBJ whole genome shotgun (WGS) entry which is preliminary data.</text>
</comment>
<feature type="compositionally biased region" description="Basic and acidic residues" evidence="1">
    <location>
        <begin position="55"/>
        <end position="89"/>
    </location>
</feature>
<evidence type="ECO:0000313" key="3">
    <source>
        <dbReference type="EMBL" id="MFD1311444.1"/>
    </source>
</evidence>
<feature type="region of interest" description="Disordered" evidence="1">
    <location>
        <begin position="33"/>
        <end position="106"/>
    </location>
</feature>
<feature type="chain" id="PRO_5045261267" evidence="2">
    <location>
        <begin position="19"/>
        <end position="146"/>
    </location>
</feature>
<dbReference type="EMBL" id="JBHTMM010000079">
    <property type="protein sequence ID" value="MFD1311444.1"/>
    <property type="molecule type" value="Genomic_DNA"/>
</dbReference>
<reference evidence="4" key="1">
    <citation type="journal article" date="2019" name="Int. J. Syst. Evol. Microbiol.">
        <title>The Global Catalogue of Microorganisms (GCM) 10K type strain sequencing project: providing services to taxonomists for standard genome sequencing and annotation.</title>
        <authorList>
            <consortium name="The Broad Institute Genomics Platform"/>
            <consortium name="The Broad Institute Genome Sequencing Center for Infectious Disease"/>
            <person name="Wu L."/>
            <person name="Ma J."/>
        </authorList>
    </citation>
    <scope>NUCLEOTIDE SEQUENCE [LARGE SCALE GENOMIC DNA]</scope>
    <source>
        <strain evidence="4">CGMCC 4.7020</strain>
    </source>
</reference>
<sequence>MRRWIRRVSLALASTAMASGALVGAGGSASAAASEPLERTQSSISTFGTDGGRNGYRDHRDDGYGIGHHGERDDWRDEHRGSYADGELRGHHRGRHHHHEREERRDGHHRYVRYGDRWVEVTSRPGAGVGVGIDRWYLDQLVLVQR</sequence>
<protein>
    <submittedName>
        <fullName evidence="3">Uncharacterized protein</fullName>
    </submittedName>
</protein>
<evidence type="ECO:0000313" key="4">
    <source>
        <dbReference type="Proteomes" id="UP001597058"/>
    </source>
</evidence>
<feature type="signal peptide" evidence="2">
    <location>
        <begin position="1"/>
        <end position="18"/>
    </location>
</feature>
<gene>
    <name evidence="3" type="ORF">ACFQ5X_37275</name>
</gene>
<keyword evidence="4" id="KW-1185">Reference proteome</keyword>
<dbReference type="RefSeq" id="WP_381242044.1">
    <property type="nucleotide sequence ID" value="NZ_JBHSKH010000103.1"/>
</dbReference>